<dbReference type="Proteomes" id="UP000182517">
    <property type="component" value="Chromosome"/>
</dbReference>
<reference evidence="2 3" key="1">
    <citation type="journal article" date="2017" name="Genome Announc.">
        <title>Complete Genome Sequences of Two Acetylene-Fermenting Pelobacter acetylenicus Strains.</title>
        <authorList>
            <person name="Sutton J.M."/>
            <person name="Baesman S.M."/>
            <person name="Fierst J.L."/>
            <person name="Poret-Peterson A.T."/>
            <person name="Oremland R.S."/>
            <person name="Dunlap D.S."/>
            <person name="Akob D.M."/>
        </authorList>
    </citation>
    <scope>NUCLEOTIDE SEQUENCE [LARGE SCALE GENOMIC DNA]</scope>
    <source>
        <strain evidence="2 3">SFB93</strain>
    </source>
</reference>
<dbReference type="STRING" id="1842532.A7E78_09430"/>
<protein>
    <recommendedName>
        <fullName evidence="1">AMP-dependent synthetase/ligase domain-containing protein</fullName>
    </recommendedName>
</protein>
<keyword evidence="3" id="KW-1185">Reference proteome</keyword>
<evidence type="ECO:0000259" key="1">
    <source>
        <dbReference type="Pfam" id="PF00501"/>
    </source>
</evidence>
<dbReference type="RefSeq" id="WP_072283996.1">
    <property type="nucleotide sequence ID" value="NZ_CP015519.1"/>
</dbReference>
<organism evidence="2 3">
    <name type="scientific">Syntrophotalea acetylenivorans</name>
    <dbReference type="NCBI Taxonomy" id="1842532"/>
    <lineage>
        <taxon>Bacteria</taxon>
        <taxon>Pseudomonadati</taxon>
        <taxon>Thermodesulfobacteriota</taxon>
        <taxon>Desulfuromonadia</taxon>
        <taxon>Desulfuromonadales</taxon>
        <taxon>Syntrophotaleaceae</taxon>
        <taxon>Syntrophotalea</taxon>
    </lineage>
</organism>
<dbReference type="InterPro" id="IPR000873">
    <property type="entry name" value="AMP-dep_synth/lig_dom"/>
</dbReference>
<feature type="domain" description="AMP-dependent synthetase/ligase" evidence="1">
    <location>
        <begin position="101"/>
        <end position="294"/>
    </location>
</feature>
<dbReference type="Pfam" id="PF00501">
    <property type="entry name" value="AMP-binding"/>
    <property type="match status" value="1"/>
</dbReference>
<dbReference type="InterPro" id="IPR053158">
    <property type="entry name" value="CapK_Type1_Caps_Biosynth"/>
</dbReference>
<dbReference type="SUPFAM" id="SSF56801">
    <property type="entry name" value="Acetyl-CoA synthetase-like"/>
    <property type="match status" value="1"/>
</dbReference>
<dbReference type="PANTHER" id="PTHR36932">
    <property type="entry name" value="CAPSULAR POLYSACCHARIDE BIOSYNTHESIS PROTEIN"/>
    <property type="match status" value="1"/>
</dbReference>
<proteinExistence type="predicted"/>
<gene>
    <name evidence="2" type="ORF">A7E78_09430</name>
</gene>
<dbReference type="Gene3D" id="3.40.50.12780">
    <property type="entry name" value="N-terminal domain of ligase-like"/>
    <property type="match status" value="1"/>
</dbReference>
<evidence type="ECO:0000313" key="2">
    <source>
        <dbReference type="EMBL" id="APG28036.1"/>
    </source>
</evidence>
<accession>A0A1L3GQ14</accession>
<dbReference type="EMBL" id="CP015519">
    <property type="protein sequence ID" value="APG28036.1"/>
    <property type="molecule type" value="Genomic_DNA"/>
</dbReference>
<name>A0A1L3GQ14_9BACT</name>
<dbReference type="PANTHER" id="PTHR36932:SF1">
    <property type="entry name" value="CAPSULAR POLYSACCHARIDE BIOSYNTHESIS PROTEIN"/>
    <property type="match status" value="1"/>
</dbReference>
<dbReference type="NCBIfam" id="NF045666">
    <property type="entry name" value="DVU1553_fam_AMP"/>
    <property type="match status" value="1"/>
</dbReference>
<evidence type="ECO:0000313" key="3">
    <source>
        <dbReference type="Proteomes" id="UP000182517"/>
    </source>
</evidence>
<dbReference type="InterPro" id="IPR042099">
    <property type="entry name" value="ANL_N_sf"/>
</dbReference>
<dbReference type="AlphaFoldDB" id="A0A1L3GQ14"/>
<sequence>MQVSPLHIWIAAELDQAANAELDLASLRTLQLERLNQTLAHASTNSPFYKKQLQNRQACTLTSLQDLADLPFTSADDLRQEGLQMLGVSQGAIERVVTLESSGTTGAAKRLYFTGEELGRTQAFFRLGMCPYLDPGDRVLILLPGELPASAGNLLATALQPLGVECQIEGIVTDPGRCAALLAEENFACVVGIPVQVLSVLRHPNASRIARGRIKSVFLTSDYVPSALVADIQQQWGCPALNHYGMTELALTGGVECQALDGYHLREPDLFFEVVDPVHGHPLTAGETGEVVVTTLTRKGLPLIRYRTGDLARFVDEPCPCGSNLPRLSKLQGRIAQHLSIGAGQQLGIPLLDETLFMIPGLINYQAVLSLEQGVNCLSVSVETAAGSGPPTLREADQRLQELAPIHTAAEAGTLRLLPTRLCSKPLPVSATVKRSIIDQRKDH</sequence>
<dbReference type="OrthoDB" id="580775at2"/>
<dbReference type="KEGG" id="pef:A7E78_09430"/>